<dbReference type="PRINTS" id="PR01020">
    <property type="entry name" value="LPSBIOSNTHSS"/>
</dbReference>
<evidence type="ECO:0000256" key="10">
    <source>
        <dbReference type="HAMAP-Rule" id="MF_00151"/>
    </source>
</evidence>
<comment type="function">
    <text evidence="11">Catalyzes the phosphorylation of the 3'-hydroxyl group of dephosphocoenzyme A to form coenzyme A.</text>
</comment>
<dbReference type="CDD" id="cd02022">
    <property type="entry name" value="DPCK"/>
    <property type="match status" value="1"/>
</dbReference>
<dbReference type="InterPro" id="IPR014729">
    <property type="entry name" value="Rossmann-like_a/b/a_fold"/>
</dbReference>
<dbReference type="OrthoDB" id="9812943at2"/>
<dbReference type="PROSITE" id="PS51219">
    <property type="entry name" value="DPCK"/>
    <property type="match status" value="1"/>
</dbReference>
<comment type="caution">
    <text evidence="13">The sequence shown here is derived from an EMBL/GenBank/DDBJ whole genome shotgun (WGS) entry which is preliminary data.</text>
</comment>
<evidence type="ECO:0000256" key="7">
    <source>
        <dbReference type="ARBA" id="ARBA00022842"/>
    </source>
</evidence>
<organism evidence="13 14">
    <name type="scientific">Aliikangiella coralliicola</name>
    <dbReference type="NCBI Taxonomy" id="2592383"/>
    <lineage>
        <taxon>Bacteria</taxon>
        <taxon>Pseudomonadati</taxon>
        <taxon>Pseudomonadota</taxon>
        <taxon>Gammaproteobacteria</taxon>
        <taxon>Oceanospirillales</taxon>
        <taxon>Pleioneaceae</taxon>
        <taxon>Aliikangiella</taxon>
    </lineage>
</organism>
<dbReference type="InterPro" id="IPR004821">
    <property type="entry name" value="Cyt_trans-like"/>
</dbReference>
<keyword evidence="3 10" id="KW-0808">Transferase</keyword>
<comment type="pathway">
    <text evidence="11">Cofactor biosynthesis; coenzyme A biosynthesis; CoA from (R)-pantothenate: step 5/5.</text>
</comment>
<feature type="site" description="Transition state stabilizer" evidence="10">
    <location>
        <position position="30"/>
    </location>
</feature>
<evidence type="ECO:0000256" key="6">
    <source>
        <dbReference type="ARBA" id="ARBA00022840"/>
    </source>
</evidence>
<evidence type="ECO:0000256" key="11">
    <source>
        <dbReference type="HAMAP-Rule" id="MF_00376"/>
    </source>
</evidence>
<dbReference type="SUPFAM" id="SSF52540">
    <property type="entry name" value="P-loop containing nucleoside triphosphate hydrolases"/>
    <property type="match status" value="1"/>
</dbReference>
<dbReference type="PANTHER" id="PTHR21342">
    <property type="entry name" value="PHOSPHOPANTETHEINE ADENYLYLTRANSFERASE"/>
    <property type="match status" value="1"/>
</dbReference>
<keyword evidence="11" id="KW-0418">Kinase</keyword>
<dbReference type="HAMAP" id="MF_00151">
    <property type="entry name" value="PPAT_bact"/>
    <property type="match status" value="1"/>
</dbReference>
<evidence type="ECO:0000256" key="1">
    <source>
        <dbReference type="ARBA" id="ARBA00009018"/>
    </source>
</evidence>
<feature type="binding site" evidence="10">
    <location>
        <position position="22"/>
    </location>
    <ligand>
        <name>substrate</name>
    </ligand>
</feature>
<comment type="similarity">
    <text evidence="10">Belongs to the bacterial CoaD family.</text>
</comment>
<feature type="domain" description="Cytidyltransferase-like" evidence="12">
    <location>
        <begin position="23"/>
        <end position="146"/>
    </location>
</feature>
<dbReference type="Pfam" id="PF01121">
    <property type="entry name" value="CoaE"/>
    <property type="match status" value="1"/>
</dbReference>
<gene>
    <name evidence="10 13" type="primary">coaD</name>
    <name evidence="11" type="synonym">coaE</name>
    <name evidence="13" type="ORF">FLL46_00160</name>
</gene>
<dbReference type="GO" id="GO:0005737">
    <property type="term" value="C:cytoplasm"/>
    <property type="evidence" value="ECO:0007669"/>
    <property type="project" value="UniProtKB-SubCell"/>
</dbReference>
<keyword evidence="4 10" id="KW-0548">Nucleotidyltransferase</keyword>
<proteinExistence type="inferred from homology"/>
<dbReference type="NCBIfam" id="TIGR00125">
    <property type="entry name" value="cyt_tran_rel"/>
    <property type="match status" value="1"/>
</dbReference>
<evidence type="ECO:0000256" key="5">
    <source>
        <dbReference type="ARBA" id="ARBA00022741"/>
    </source>
</evidence>
<feature type="binding site" evidence="10">
    <location>
        <position position="111"/>
    </location>
    <ligand>
        <name>ATP</name>
        <dbReference type="ChEBI" id="CHEBI:30616"/>
    </ligand>
</feature>
<feature type="binding site" evidence="10">
    <location>
        <position position="30"/>
    </location>
    <ligand>
        <name>ATP</name>
        <dbReference type="ChEBI" id="CHEBI:30616"/>
    </ligand>
</feature>
<dbReference type="AlphaFoldDB" id="A0A545UIN6"/>
<protein>
    <recommendedName>
        <fullName evidence="10 11">Multifunctional fusion protein</fullName>
    </recommendedName>
    <domain>
        <recommendedName>
            <fullName evidence="10">Phosphopantetheine adenylyltransferase</fullName>
            <ecNumber evidence="10">2.7.7.3</ecNumber>
        </recommendedName>
        <alternativeName>
            <fullName evidence="10">Dephospho-CoA pyrophosphorylase</fullName>
        </alternativeName>
        <alternativeName>
            <fullName evidence="10">Pantetheine-phosphate adenylyltransferase</fullName>
            <shortName evidence="10">PPAT</shortName>
        </alternativeName>
    </domain>
    <domain>
        <recommendedName>
            <fullName evidence="11">Dephospho-CoA kinase</fullName>
            <ecNumber evidence="11">2.7.1.24</ecNumber>
        </recommendedName>
        <alternativeName>
            <fullName evidence="11">Dephosphocoenzyme A kinase</fullName>
        </alternativeName>
    </domain>
</protein>
<comment type="function">
    <text evidence="10">Reversibly transfers an adenylyl group from ATP to 4'-phosphopantetheine, yielding dephospho-CoA (dPCoA) and pyrophosphate.</text>
</comment>
<dbReference type="Pfam" id="PF01467">
    <property type="entry name" value="CTP_transf_like"/>
    <property type="match status" value="1"/>
</dbReference>
<evidence type="ECO:0000256" key="9">
    <source>
        <dbReference type="ARBA" id="ARBA00029346"/>
    </source>
</evidence>
<dbReference type="GO" id="GO:0004595">
    <property type="term" value="F:pantetheine-phosphate adenylyltransferase activity"/>
    <property type="evidence" value="ECO:0007669"/>
    <property type="project" value="UniProtKB-UniRule"/>
</dbReference>
<sequence>MNVKQHKLDISLTPSKAVYAFSADPITKGHINVVERISNTFQQIVVGIGRNPLKTYLFSLEERLNLAKQALAHLNNVTVVSFQGMVADFACEQGASIIVKGVRNPTDFDYEQTHHLVGLSQQVGIDTHILFADPALAHVSSSAVKAIQVEHGTLTQYVPLVVKSALERKISGQVIIGVTGEIASGKSTLCDQLRKVADKKKIPLHHIDLDKLGHNLLQEDTSPMHVQLTQSLISRFGHQICVNGKVDRKLLAKVVFNDSKALKDLNSLLLEPITILLRKSLYRKKGIILLNGALLVEAGLLPVCNNQVILNNVSREQQTLRMLSRGYTREESESRRISQWCFTAKKKAINNAIDADHFGRLWIRNTSNKPDVESAERLLEQIIDETDSASVIEELRV</sequence>
<comment type="similarity">
    <text evidence="1 11">Belongs to the CoaE family.</text>
</comment>
<dbReference type="RefSeq" id="WP_142891396.1">
    <property type="nucleotide sequence ID" value="NZ_ML660160.1"/>
</dbReference>
<comment type="caution">
    <text evidence="10">Lacks conserved residue(s) required for the propagation of feature annotation.</text>
</comment>
<dbReference type="InterPro" id="IPR001977">
    <property type="entry name" value="Depp_CoAkinase"/>
</dbReference>
<keyword evidence="14" id="KW-1185">Reference proteome</keyword>
<dbReference type="EMBL" id="VIKS01000001">
    <property type="protein sequence ID" value="TQV89332.1"/>
    <property type="molecule type" value="Genomic_DNA"/>
</dbReference>
<feature type="binding site" evidence="10">
    <location>
        <begin position="101"/>
        <end position="103"/>
    </location>
    <ligand>
        <name>ATP</name>
        <dbReference type="ChEBI" id="CHEBI:30616"/>
    </ligand>
</feature>
<dbReference type="Gene3D" id="3.40.50.300">
    <property type="entry name" value="P-loop containing nucleotide triphosphate hydrolases"/>
    <property type="match status" value="1"/>
</dbReference>
<evidence type="ECO:0000313" key="13">
    <source>
        <dbReference type="EMBL" id="TQV89332.1"/>
    </source>
</evidence>
<dbReference type="GO" id="GO:0005524">
    <property type="term" value="F:ATP binding"/>
    <property type="evidence" value="ECO:0007669"/>
    <property type="project" value="UniProtKB-UniRule"/>
</dbReference>
<feature type="binding site" evidence="10">
    <location>
        <position position="86"/>
    </location>
    <ligand>
        <name>substrate</name>
    </ligand>
</feature>
<dbReference type="EC" id="2.7.1.24" evidence="11"/>
<keyword evidence="7 10" id="KW-0460">Magnesium</keyword>
<dbReference type="UniPathway" id="UPA00241">
    <property type="reaction ID" value="UER00355"/>
</dbReference>
<dbReference type="GO" id="GO:0004140">
    <property type="term" value="F:dephospho-CoA kinase activity"/>
    <property type="evidence" value="ECO:0007669"/>
    <property type="project" value="UniProtKB-UniRule"/>
</dbReference>
<comment type="cofactor">
    <cofactor evidence="10">
        <name>Mg(2+)</name>
        <dbReference type="ChEBI" id="CHEBI:18420"/>
    </cofactor>
</comment>
<name>A0A545UIN6_9GAMM</name>
<dbReference type="Proteomes" id="UP000315439">
    <property type="component" value="Unassembled WGS sequence"/>
</dbReference>
<keyword evidence="5 10" id="KW-0547">Nucleotide-binding</keyword>
<dbReference type="InterPro" id="IPR001980">
    <property type="entry name" value="PPAT"/>
</dbReference>
<accession>A0A545UIN6</accession>
<comment type="catalytic activity">
    <reaction evidence="11">
        <text>3'-dephospho-CoA + ATP = ADP + CoA + H(+)</text>
        <dbReference type="Rhea" id="RHEA:18245"/>
        <dbReference type="ChEBI" id="CHEBI:15378"/>
        <dbReference type="ChEBI" id="CHEBI:30616"/>
        <dbReference type="ChEBI" id="CHEBI:57287"/>
        <dbReference type="ChEBI" id="CHEBI:57328"/>
        <dbReference type="ChEBI" id="CHEBI:456216"/>
        <dbReference type="EC" id="2.7.1.24"/>
    </reaction>
</comment>
<feature type="binding site" evidence="10">
    <location>
        <position position="100"/>
    </location>
    <ligand>
        <name>substrate</name>
    </ligand>
</feature>
<dbReference type="EC" id="2.7.7.3" evidence="10"/>
<comment type="subcellular location">
    <subcellularLocation>
        <location evidence="10">Cytoplasm</location>
    </subcellularLocation>
</comment>
<dbReference type="Gene3D" id="3.40.50.620">
    <property type="entry name" value="HUPs"/>
    <property type="match status" value="1"/>
</dbReference>
<feature type="binding site" evidence="10">
    <location>
        <position position="54"/>
    </location>
    <ligand>
        <name>substrate</name>
    </ligand>
</feature>
<evidence type="ECO:0000259" key="12">
    <source>
        <dbReference type="Pfam" id="PF01467"/>
    </source>
</evidence>
<evidence type="ECO:0000256" key="4">
    <source>
        <dbReference type="ARBA" id="ARBA00022695"/>
    </source>
</evidence>
<evidence type="ECO:0000256" key="3">
    <source>
        <dbReference type="ARBA" id="ARBA00022679"/>
    </source>
</evidence>
<dbReference type="NCBIfam" id="TIGR00152">
    <property type="entry name" value="dephospho-CoA kinase"/>
    <property type="match status" value="1"/>
</dbReference>
<evidence type="ECO:0000256" key="2">
    <source>
        <dbReference type="ARBA" id="ARBA00022490"/>
    </source>
</evidence>
<reference evidence="13 14" key="1">
    <citation type="submission" date="2019-07" db="EMBL/GenBank/DDBJ databases">
        <title>Draft genome for Aliikangiella sp. M105.</title>
        <authorList>
            <person name="Wang G."/>
        </authorList>
    </citation>
    <scope>NUCLEOTIDE SEQUENCE [LARGE SCALE GENOMIC DNA]</scope>
    <source>
        <strain evidence="13 14">M105</strain>
    </source>
</reference>
<comment type="pathway">
    <text evidence="10">Cofactor biosynthesis; coenzyme A biosynthesis; CoA from (R)-pantothenate: step 4/5.</text>
</comment>
<dbReference type="HAMAP" id="MF_00376">
    <property type="entry name" value="Dephospho_CoA_kinase"/>
    <property type="match status" value="1"/>
</dbReference>
<evidence type="ECO:0000313" key="14">
    <source>
        <dbReference type="Proteomes" id="UP000315439"/>
    </source>
</evidence>
<feature type="binding site" evidence="10">
    <location>
        <begin position="136"/>
        <end position="142"/>
    </location>
    <ligand>
        <name>ATP</name>
        <dbReference type="ChEBI" id="CHEBI:30616"/>
    </ligand>
</feature>
<comment type="catalytic activity">
    <reaction evidence="9 10">
        <text>(R)-4'-phosphopantetheine + ATP + H(+) = 3'-dephospho-CoA + diphosphate</text>
        <dbReference type="Rhea" id="RHEA:19801"/>
        <dbReference type="ChEBI" id="CHEBI:15378"/>
        <dbReference type="ChEBI" id="CHEBI:30616"/>
        <dbReference type="ChEBI" id="CHEBI:33019"/>
        <dbReference type="ChEBI" id="CHEBI:57328"/>
        <dbReference type="ChEBI" id="CHEBI:61723"/>
        <dbReference type="EC" id="2.7.7.3"/>
    </reaction>
</comment>
<keyword evidence="8 10" id="KW-0173">Coenzyme A biosynthesis</keyword>
<keyword evidence="2 10" id="KW-0963">Cytoplasm</keyword>
<dbReference type="SUPFAM" id="SSF52374">
    <property type="entry name" value="Nucleotidylyl transferase"/>
    <property type="match status" value="1"/>
</dbReference>
<dbReference type="GO" id="GO:0015937">
    <property type="term" value="P:coenzyme A biosynthetic process"/>
    <property type="evidence" value="ECO:0007669"/>
    <property type="project" value="UniProtKB-UniRule"/>
</dbReference>
<dbReference type="NCBIfam" id="TIGR01510">
    <property type="entry name" value="coaD_prev_kdtB"/>
    <property type="match status" value="1"/>
</dbReference>
<keyword evidence="6 10" id="KW-0067">ATP-binding</keyword>
<dbReference type="InterPro" id="IPR027417">
    <property type="entry name" value="P-loop_NTPase"/>
</dbReference>
<dbReference type="PANTHER" id="PTHR21342:SF1">
    <property type="entry name" value="PHOSPHOPANTETHEINE ADENYLYLTRANSFERASE"/>
    <property type="match status" value="1"/>
</dbReference>
<comment type="subunit">
    <text evidence="10">Homohexamer.</text>
</comment>
<evidence type="ECO:0000256" key="8">
    <source>
        <dbReference type="ARBA" id="ARBA00022993"/>
    </source>
</evidence>
<feature type="binding site" evidence="11">
    <location>
        <begin position="183"/>
        <end position="188"/>
    </location>
    <ligand>
        <name>ATP</name>
        <dbReference type="ChEBI" id="CHEBI:30616"/>
    </ligand>
</feature>